<dbReference type="PATRIC" id="fig|1227466.3.peg.1300"/>
<feature type="region of interest" description="Disordered" evidence="1">
    <location>
        <begin position="38"/>
        <end position="69"/>
    </location>
</feature>
<evidence type="ECO:0000313" key="2">
    <source>
        <dbReference type="EMBL" id="ELZ48642.1"/>
    </source>
</evidence>
<feature type="compositionally biased region" description="Low complexity" evidence="1">
    <location>
        <begin position="286"/>
        <end position="295"/>
    </location>
</feature>
<proteinExistence type="predicted"/>
<sequence length="383" mass="37744">MPSKRAFAKRLAALAATGLGVGDPIDALTAEQFGDGALAVESSPTRARSAGDKAATGRSDTASGGPRSAVAAGAYDPAATAAADADTVVTGRLDPTVLAATGLPSGLGSRVRRLLGRYDSVSLGALRRAAGGAALTADGPAGCAVAVGDVDAAALVTELDADPDVTREPDERAGFVRFRAREIGSAVAVTPDEVVAAFGPTAAAAAAHRDAGVGDESRRGAGTTANYGPLPSLLGGDATVCVDLGPDARRRLRRRLGDAPAELRAVLDASSAVGASLRVIKSGPAATADAGATGDADGDGEDGGGPSVALRYGAVADPRRLDRETAEALARAVREGDAALSDATVARHGRTVVVDAAAGGDLFAAHGSLFGVDVGDPVDVAVD</sequence>
<evidence type="ECO:0000313" key="3">
    <source>
        <dbReference type="Proteomes" id="UP000011509"/>
    </source>
</evidence>
<evidence type="ECO:0000256" key="1">
    <source>
        <dbReference type="SAM" id="MobiDB-lite"/>
    </source>
</evidence>
<dbReference type="AlphaFoldDB" id="M0ENZ8"/>
<protein>
    <submittedName>
        <fullName evidence="2">Uncharacterized protein</fullName>
    </submittedName>
</protein>
<dbReference type="OrthoDB" id="327956at2157"/>
<dbReference type="EMBL" id="AOJL01000027">
    <property type="protein sequence ID" value="ELZ48642.1"/>
    <property type="molecule type" value="Genomic_DNA"/>
</dbReference>
<feature type="region of interest" description="Disordered" evidence="1">
    <location>
        <begin position="286"/>
        <end position="308"/>
    </location>
</feature>
<gene>
    <name evidence="2" type="ORF">C464_06448</name>
</gene>
<comment type="caution">
    <text evidence="2">The sequence shown here is derived from an EMBL/GenBank/DDBJ whole genome shotgun (WGS) entry which is preliminary data.</text>
</comment>
<keyword evidence="3" id="KW-1185">Reference proteome</keyword>
<organism evidence="2 3">
    <name type="scientific">Halorubrum coriense DSM 10284</name>
    <dbReference type="NCBI Taxonomy" id="1227466"/>
    <lineage>
        <taxon>Archaea</taxon>
        <taxon>Methanobacteriati</taxon>
        <taxon>Methanobacteriota</taxon>
        <taxon>Stenosarchaea group</taxon>
        <taxon>Halobacteria</taxon>
        <taxon>Halobacteriales</taxon>
        <taxon>Haloferacaceae</taxon>
        <taxon>Halorubrum</taxon>
    </lineage>
</organism>
<accession>M0ENZ8</accession>
<name>M0ENZ8_9EURY</name>
<dbReference type="RefSeq" id="WP_006112794.1">
    <property type="nucleotide sequence ID" value="NZ_AOJL01000027.1"/>
</dbReference>
<reference evidence="2 3" key="1">
    <citation type="journal article" date="2014" name="PLoS Genet.">
        <title>Phylogenetically driven sequencing of extremely halophilic archaea reveals strategies for static and dynamic osmo-response.</title>
        <authorList>
            <person name="Becker E.A."/>
            <person name="Seitzer P.M."/>
            <person name="Tritt A."/>
            <person name="Larsen D."/>
            <person name="Krusor M."/>
            <person name="Yao A.I."/>
            <person name="Wu D."/>
            <person name="Madern D."/>
            <person name="Eisen J.A."/>
            <person name="Darling A.E."/>
            <person name="Facciotti M.T."/>
        </authorList>
    </citation>
    <scope>NUCLEOTIDE SEQUENCE [LARGE SCALE GENOMIC DNA]</scope>
    <source>
        <strain evidence="2 3">DSM 10284</strain>
    </source>
</reference>
<dbReference type="Proteomes" id="UP000011509">
    <property type="component" value="Unassembled WGS sequence"/>
</dbReference>